<dbReference type="EMBL" id="UINC01159440">
    <property type="protein sequence ID" value="SVD57523.1"/>
    <property type="molecule type" value="Genomic_DNA"/>
</dbReference>
<dbReference type="AlphaFoldDB" id="A0A382WFG3"/>
<evidence type="ECO:0000256" key="8">
    <source>
        <dbReference type="ARBA" id="ARBA00023136"/>
    </source>
</evidence>
<dbReference type="InterPro" id="IPR006312">
    <property type="entry name" value="TatA/E"/>
</dbReference>
<keyword evidence="3" id="KW-1003">Cell membrane</keyword>
<proteinExistence type="inferred from homology"/>
<keyword evidence="6" id="KW-1133">Transmembrane helix</keyword>
<dbReference type="GO" id="GO:0043953">
    <property type="term" value="P:protein transport by the Tat complex"/>
    <property type="evidence" value="ECO:0007669"/>
    <property type="project" value="InterPro"/>
</dbReference>
<dbReference type="PANTHER" id="PTHR42982:SF1">
    <property type="entry name" value="SEC-INDEPENDENT PROTEIN TRANSLOCASE PROTEIN TATA"/>
    <property type="match status" value="1"/>
</dbReference>
<dbReference type="Pfam" id="PF02416">
    <property type="entry name" value="TatA_B_E"/>
    <property type="match status" value="1"/>
</dbReference>
<dbReference type="PANTHER" id="PTHR42982">
    <property type="entry name" value="SEC-INDEPENDENT PROTEIN TRANSLOCASE PROTEIN TATA"/>
    <property type="match status" value="1"/>
</dbReference>
<evidence type="ECO:0000313" key="9">
    <source>
        <dbReference type="EMBL" id="SVD57523.1"/>
    </source>
</evidence>
<evidence type="ECO:0000256" key="3">
    <source>
        <dbReference type="ARBA" id="ARBA00022475"/>
    </source>
</evidence>
<comment type="subcellular location">
    <subcellularLocation>
        <location evidence="1">Cell membrane</location>
        <topology evidence="1">Single-pass membrane protein</topology>
    </subcellularLocation>
</comment>
<keyword evidence="4" id="KW-0812">Transmembrane</keyword>
<keyword evidence="8" id="KW-0472">Membrane</keyword>
<evidence type="ECO:0000256" key="7">
    <source>
        <dbReference type="ARBA" id="ARBA00023010"/>
    </source>
</evidence>
<evidence type="ECO:0000256" key="4">
    <source>
        <dbReference type="ARBA" id="ARBA00022692"/>
    </source>
</evidence>
<dbReference type="InterPro" id="IPR003369">
    <property type="entry name" value="TatA/B/E"/>
</dbReference>
<keyword evidence="5" id="KW-0653">Protein transport</keyword>
<evidence type="ECO:0000256" key="1">
    <source>
        <dbReference type="ARBA" id="ARBA00004162"/>
    </source>
</evidence>
<dbReference type="Gene3D" id="1.20.5.3310">
    <property type="match status" value="1"/>
</dbReference>
<dbReference type="NCBIfam" id="TIGR01411">
    <property type="entry name" value="tatAE"/>
    <property type="match status" value="1"/>
</dbReference>
<dbReference type="HAMAP" id="MF_00236">
    <property type="entry name" value="TatA_E"/>
    <property type="match status" value="1"/>
</dbReference>
<sequence length="48" mass="5234">MGISELLVIFLIVLVVFGGSRLPSVAHGIGRGIRNFKDAIRGDRRPDD</sequence>
<evidence type="ECO:0000256" key="2">
    <source>
        <dbReference type="ARBA" id="ARBA00022448"/>
    </source>
</evidence>
<dbReference type="GO" id="GO:0005886">
    <property type="term" value="C:plasma membrane"/>
    <property type="evidence" value="ECO:0007669"/>
    <property type="project" value="UniProtKB-SubCell"/>
</dbReference>
<keyword evidence="7" id="KW-0811">Translocation</keyword>
<protein>
    <recommendedName>
        <fullName evidence="10">Sec-independent protein translocase protein TatA</fullName>
    </recommendedName>
</protein>
<accession>A0A382WFG3</accession>
<organism evidence="9">
    <name type="scientific">marine metagenome</name>
    <dbReference type="NCBI Taxonomy" id="408172"/>
    <lineage>
        <taxon>unclassified sequences</taxon>
        <taxon>metagenomes</taxon>
        <taxon>ecological metagenomes</taxon>
    </lineage>
</organism>
<evidence type="ECO:0000256" key="5">
    <source>
        <dbReference type="ARBA" id="ARBA00022927"/>
    </source>
</evidence>
<reference evidence="9" key="1">
    <citation type="submission" date="2018-05" db="EMBL/GenBank/DDBJ databases">
        <authorList>
            <person name="Lanie J.A."/>
            <person name="Ng W.-L."/>
            <person name="Kazmierczak K.M."/>
            <person name="Andrzejewski T.M."/>
            <person name="Davidsen T.M."/>
            <person name="Wayne K.J."/>
            <person name="Tettelin H."/>
            <person name="Glass J.I."/>
            <person name="Rusch D."/>
            <person name="Podicherti R."/>
            <person name="Tsui H.-C.T."/>
            <person name="Winkler M.E."/>
        </authorList>
    </citation>
    <scope>NUCLEOTIDE SEQUENCE</scope>
</reference>
<keyword evidence="2" id="KW-0813">Transport</keyword>
<gene>
    <name evidence="9" type="ORF">METZ01_LOCUS410377</name>
</gene>
<name>A0A382WFG3_9ZZZZ</name>
<evidence type="ECO:0000256" key="6">
    <source>
        <dbReference type="ARBA" id="ARBA00022989"/>
    </source>
</evidence>
<evidence type="ECO:0008006" key="10">
    <source>
        <dbReference type="Google" id="ProtNLM"/>
    </source>
</evidence>